<evidence type="ECO:0000313" key="2">
    <source>
        <dbReference type="EMBL" id="KPP71267.1"/>
    </source>
</evidence>
<feature type="compositionally biased region" description="Polar residues" evidence="1">
    <location>
        <begin position="508"/>
        <end position="517"/>
    </location>
</feature>
<feature type="region of interest" description="Disordered" evidence="1">
    <location>
        <begin position="914"/>
        <end position="934"/>
    </location>
</feature>
<feature type="region of interest" description="Disordered" evidence="1">
    <location>
        <begin position="390"/>
        <end position="429"/>
    </location>
</feature>
<organism evidence="2 3">
    <name type="scientific">Scleropages formosus</name>
    <name type="common">Asian bonytongue</name>
    <name type="synonym">Osteoglossum formosum</name>
    <dbReference type="NCBI Taxonomy" id="113540"/>
    <lineage>
        <taxon>Eukaryota</taxon>
        <taxon>Metazoa</taxon>
        <taxon>Chordata</taxon>
        <taxon>Craniata</taxon>
        <taxon>Vertebrata</taxon>
        <taxon>Euteleostomi</taxon>
        <taxon>Actinopterygii</taxon>
        <taxon>Neopterygii</taxon>
        <taxon>Teleostei</taxon>
        <taxon>Osteoglossocephala</taxon>
        <taxon>Osteoglossomorpha</taxon>
        <taxon>Osteoglossiformes</taxon>
        <taxon>Osteoglossidae</taxon>
        <taxon>Scleropages</taxon>
    </lineage>
</organism>
<evidence type="ECO:0000256" key="1">
    <source>
        <dbReference type="SAM" id="MobiDB-lite"/>
    </source>
</evidence>
<dbReference type="GO" id="GO:0008284">
    <property type="term" value="P:positive regulation of cell population proliferation"/>
    <property type="evidence" value="ECO:0007669"/>
    <property type="project" value="TreeGrafter"/>
</dbReference>
<feature type="region of interest" description="Disordered" evidence="1">
    <location>
        <begin position="508"/>
        <end position="528"/>
    </location>
</feature>
<gene>
    <name evidence="2" type="ORF">Z043_109840</name>
</gene>
<dbReference type="Proteomes" id="UP000034805">
    <property type="component" value="Unassembled WGS sequence"/>
</dbReference>
<reference evidence="2 3" key="1">
    <citation type="submission" date="2015-08" db="EMBL/GenBank/DDBJ databases">
        <title>The genome of the Asian arowana (Scleropages formosus).</title>
        <authorList>
            <person name="Tan M.H."/>
            <person name="Gan H.M."/>
            <person name="Croft L.J."/>
            <person name="Austin C.M."/>
        </authorList>
    </citation>
    <scope>NUCLEOTIDE SEQUENCE [LARGE SCALE GENOMIC DNA]</scope>
    <source>
        <strain evidence="2">Aro1</strain>
    </source>
</reference>
<dbReference type="STRING" id="113540.ENSSFOP00015042861"/>
<evidence type="ECO:0000313" key="3">
    <source>
        <dbReference type="Proteomes" id="UP000034805"/>
    </source>
</evidence>
<name>A0A0P7X3J7_SCLFO</name>
<feature type="non-terminal residue" evidence="2">
    <location>
        <position position="1010"/>
    </location>
</feature>
<feature type="region of interest" description="Disordered" evidence="1">
    <location>
        <begin position="200"/>
        <end position="220"/>
    </location>
</feature>
<feature type="compositionally biased region" description="Polar residues" evidence="1">
    <location>
        <begin position="695"/>
        <end position="719"/>
    </location>
</feature>
<protein>
    <submittedName>
        <fullName evidence="2">TSC22 domain family protein 1-like</fullName>
    </submittedName>
</protein>
<dbReference type="GO" id="GO:0005634">
    <property type="term" value="C:nucleus"/>
    <property type="evidence" value="ECO:0007669"/>
    <property type="project" value="TreeGrafter"/>
</dbReference>
<feature type="compositionally biased region" description="Low complexity" evidence="1">
    <location>
        <begin position="413"/>
        <end position="429"/>
    </location>
</feature>
<dbReference type="GO" id="GO:0005829">
    <property type="term" value="C:cytosol"/>
    <property type="evidence" value="ECO:0007669"/>
    <property type="project" value="TreeGrafter"/>
</dbReference>
<feature type="region of interest" description="Disordered" evidence="1">
    <location>
        <begin position="117"/>
        <end position="150"/>
    </location>
</feature>
<feature type="region of interest" description="Disordered" evidence="1">
    <location>
        <begin position="684"/>
        <end position="719"/>
    </location>
</feature>
<sequence length="1010" mass="102482">MYLYEMHQPESAGESTGGRKMAQAAVVPRRGSGPPGGGVASASLAANVVPAEDYQSALLIQPPLPAVSSSPGPQHPPQSLNLLSQSQLQPQPLLSVGAQMKKKSGFQITSVTPAQVSVSTNNSIAEDTESYDDLDESHTEDLSSSEILDVSLSRATDMGAPERSSSEETLNYLHEPHLSGKPPQHTSLPPALQQSAMVNGAVHHHPGPPQQHHAGHQPPIHAAQSAVTLPPVSASGGTSAWVPEVGAMSAALASTAGSAPGVPAQVLPAAVGAVLDVAAVGAANVVAPPLAGVTPGAVTGVLSVAAGAPISGISSLVSNVSSMNRMSSVNTVVPSIAGTASSSTGAPGQKSGGAGLTRTGVQGANLMQKQSAGATASIAVTAGITDPAVTGSAGGSQAVAANTGQPVPSVPHGQPQQPAQAPAPAAGPAGSRFRVVKLDSSSEPFRKGRWTCTEYYDKEIPSMATTAPVSDSVPSERESSAAAIASMQSRYPESVGSGEILGPSTVPSFQQQPQLQDYSAPPGIQASHPVVTQSVPQPQVATPHVTPQDMVHSLLKANAGPSVSSNLATARPQASLNPVILPTAVVSTSQVAPPQQVPHTQTAPLAPVQVLPVGVQPQMTYPSTQLPAAPVQSVPPHALPVAQGSSLPPDFTQHPPIIQTAVQSVVPGTVQPLPPMTGSMPSVAVPGSAAGSLSAPVSQPLPQGLLQQHAPSASVPQSSQGVIPPAVLPGGVAVPPQPLLKAQPQPGDPLVPAASQPPPPIIASGQVAPLVPPSIPADPQPTLLQRSPQLQSSAGAGLAQQHTSAQYTTLPSVTATHLEDARRLLFQHQSLLSLPKMGGGDGASETGTPLAADGVGVANALTASAGLFPLKNLPVDGEDDGYVFCTITEDGECTRQTRVPIEWSVAMALSPGAKQGLGLDSPGRRGSPLQSRQTPPWLKQVNSCLLQGCLPSRHFVGVLGSAEVGGNDRYFVAAGGALINTSMRETVIPEQGPEEMAMKLLFWELEQHLK</sequence>
<feature type="region of interest" description="Disordered" evidence="1">
    <location>
        <begin position="1"/>
        <end position="40"/>
    </location>
</feature>
<feature type="compositionally biased region" description="Low complexity" evidence="1">
    <location>
        <begin position="210"/>
        <end position="220"/>
    </location>
</feature>
<dbReference type="PANTHER" id="PTHR46745">
    <property type="entry name" value="TSC22 DOMAIN FAMILY PROTEIN 1"/>
    <property type="match status" value="1"/>
</dbReference>
<dbReference type="EMBL" id="JARO02003064">
    <property type="protein sequence ID" value="KPP71267.1"/>
    <property type="molecule type" value="Genomic_DNA"/>
</dbReference>
<accession>A0A0P7X3J7</accession>
<dbReference type="GO" id="GO:0043066">
    <property type="term" value="P:negative regulation of apoptotic process"/>
    <property type="evidence" value="ECO:0007669"/>
    <property type="project" value="TreeGrafter"/>
</dbReference>
<feature type="region of interest" description="Disordered" evidence="1">
    <location>
        <begin position="339"/>
        <end position="359"/>
    </location>
</feature>
<feature type="region of interest" description="Disordered" evidence="1">
    <location>
        <begin position="737"/>
        <end position="763"/>
    </location>
</feature>
<dbReference type="PANTHER" id="PTHR46745:SF1">
    <property type="entry name" value="TSC22 DOMAIN FAMILY PROTEIN 1"/>
    <property type="match status" value="1"/>
</dbReference>
<dbReference type="AlphaFoldDB" id="A0A0P7X3J7"/>
<feature type="compositionally biased region" description="Acidic residues" evidence="1">
    <location>
        <begin position="126"/>
        <end position="135"/>
    </location>
</feature>
<proteinExistence type="predicted"/>
<comment type="caution">
    <text evidence="2">The sequence shown here is derived from an EMBL/GenBank/DDBJ whole genome shotgun (WGS) entry which is preliminary data.</text>
</comment>